<feature type="region of interest" description="Disordered" evidence="1">
    <location>
        <begin position="401"/>
        <end position="458"/>
    </location>
</feature>
<protein>
    <submittedName>
        <fullName evidence="2">Short-chain collagen C4</fullName>
    </submittedName>
</protein>
<dbReference type="AlphaFoldDB" id="A0AAD9QX76"/>
<feature type="compositionally biased region" description="Basic and acidic residues" evidence="1">
    <location>
        <begin position="447"/>
        <end position="456"/>
    </location>
</feature>
<dbReference type="GO" id="GO:0005581">
    <property type="term" value="C:collagen trimer"/>
    <property type="evidence" value="ECO:0007669"/>
    <property type="project" value="UniProtKB-KW"/>
</dbReference>
<proteinExistence type="predicted"/>
<gene>
    <name evidence="2" type="ORF">P5673_006803</name>
</gene>
<feature type="region of interest" description="Disordered" evidence="1">
    <location>
        <begin position="86"/>
        <end position="128"/>
    </location>
</feature>
<accession>A0AAD9QX76</accession>
<organism evidence="2 3">
    <name type="scientific">Acropora cervicornis</name>
    <name type="common">Staghorn coral</name>
    <dbReference type="NCBI Taxonomy" id="6130"/>
    <lineage>
        <taxon>Eukaryota</taxon>
        <taxon>Metazoa</taxon>
        <taxon>Cnidaria</taxon>
        <taxon>Anthozoa</taxon>
        <taxon>Hexacorallia</taxon>
        <taxon>Scleractinia</taxon>
        <taxon>Astrocoeniina</taxon>
        <taxon>Acroporidae</taxon>
        <taxon>Acropora</taxon>
    </lineage>
</organism>
<dbReference type="Proteomes" id="UP001249851">
    <property type="component" value="Unassembled WGS sequence"/>
</dbReference>
<dbReference type="InterPro" id="IPR051077">
    <property type="entry name" value="Ca-dependent_lectin"/>
</dbReference>
<keyword evidence="2" id="KW-0176">Collagen</keyword>
<sequence length="639" mass="70386">MCCTILVHNSGTESLKHDDIHETRQDLELPQSIRERRAIKNDCTTNQQDIEKRLKTIEHRLEALLSYRHGSYKGLIAYLLGDAGKPGTNEPFPGPPGPKGDQGPVGRTGSQGPQGTKGEKGQDGTGMNGVNYVRWGRTSCPNGAQIVYQGIIGGELYKHHGGGSQYLCLPRIPKYDKYQNGHQGAGYVYGTEYEVSQYNGNPFDRNLHDHDAPCAVCFVKSRGSMLMMPARNDCPSGWTKEYHGYLMTADRGDKHSTEFICVDGNPEYVHGSDRNSNGALLYPVEGVCGSLPCLPYVAGRELTCAVCTNLRFFAFLMICCTILVYISATESLKDDDAHGRRQELPRLIRQRRAIKKNGTTNPQDIEKRLKILEHRLDALLSYPHGSCNALVAYLLGQKSQHNGNTNKGPPGEAGKPGENKPFPGPPGPKEDQGHLGKTGAQGPQGAKGEKGQDDTRTSGVNYVRWGRTSCPNGTQIVYQGIMGGEHYTHYGGGSQYLCLPRNPKYDKYQNGHQSAGYVYGTEYEVSQYNGNPFPRNLHDHDAPCAVCFVQSRGSMLMMPARNDCPSGWTKEYHGYLMTEHYGHKHSREFICVDGNPEYVHGSKRDNNGALLYPVEGVCGSLPCLPYVAGRELTCAVCTK</sequence>
<evidence type="ECO:0000313" key="3">
    <source>
        <dbReference type="Proteomes" id="UP001249851"/>
    </source>
</evidence>
<reference evidence="2" key="2">
    <citation type="journal article" date="2023" name="Science">
        <title>Genomic signatures of disease resistance in endangered staghorn corals.</title>
        <authorList>
            <person name="Vollmer S.V."/>
            <person name="Selwyn J.D."/>
            <person name="Despard B.A."/>
            <person name="Roesel C.L."/>
        </authorList>
    </citation>
    <scope>NUCLEOTIDE SEQUENCE</scope>
    <source>
        <strain evidence="2">K2</strain>
    </source>
</reference>
<evidence type="ECO:0000256" key="1">
    <source>
        <dbReference type="SAM" id="MobiDB-lite"/>
    </source>
</evidence>
<dbReference type="GO" id="GO:0005615">
    <property type="term" value="C:extracellular space"/>
    <property type="evidence" value="ECO:0007669"/>
    <property type="project" value="TreeGrafter"/>
</dbReference>
<evidence type="ECO:0000313" key="2">
    <source>
        <dbReference type="EMBL" id="KAK2568780.1"/>
    </source>
</evidence>
<dbReference type="PANTHER" id="PTHR24024">
    <property type="entry name" value="PULMONARY SURFACTANT-ASSOCIATED PROTEIN A"/>
    <property type="match status" value="1"/>
</dbReference>
<reference evidence="2" key="1">
    <citation type="journal article" date="2023" name="G3 (Bethesda)">
        <title>Whole genome assembly and annotation of the endangered Caribbean coral Acropora cervicornis.</title>
        <authorList>
            <person name="Selwyn J.D."/>
            <person name="Vollmer S.V."/>
        </authorList>
    </citation>
    <scope>NUCLEOTIDE SEQUENCE</scope>
    <source>
        <strain evidence="2">K2</strain>
    </source>
</reference>
<dbReference type="EMBL" id="JARQWQ010000011">
    <property type="protein sequence ID" value="KAK2568780.1"/>
    <property type="molecule type" value="Genomic_DNA"/>
</dbReference>
<name>A0AAD9QX76_ACRCE</name>
<keyword evidence="3" id="KW-1185">Reference proteome</keyword>
<comment type="caution">
    <text evidence="2">The sequence shown here is derived from an EMBL/GenBank/DDBJ whole genome shotgun (WGS) entry which is preliminary data.</text>
</comment>
<dbReference type="PANTHER" id="PTHR24024:SF18">
    <property type="entry name" value="SHORT-CHAIN COLLAGEN C4-LIKE"/>
    <property type="match status" value="1"/>
</dbReference>